<comment type="caution">
    <text evidence="4">The sequence shown here is derived from an EMBL/GenBank/DDBJ whole genome shotgun (WGS) entry which is preliminary data.</text>
</comment>
<dbReference type="SUPFAM" id="SSF110997">
    <property type="entry name" value="Sporulation related repeat"/>
    <property type="match status" value="1"/>
</dbReference>
<evidence type="ECO:0000256" key="2">
    <source>
        <dbReference type="SAM" id="Phobius"/>
    </source>
</evidence>
<gene>
    <name evidence="4" type="ORF">ACFO3D_12130</name>
</gene>
<protein>
    <submittedName>
        <fullName evidence="4">SPOR domain-containing protein</fullName>
    </submittedName>
</protein>
<evidence type="ECO:0000313" key="5">
    <source>
        <dbReference type="Proteomes" id="UP001595989"/>
    </source>
</evidence>
<evidence type="ECO:0000259" key="3">
    <source>
        <dbReference type="PROSITE" id="PS51724"/>
    </source>
</evidence>
<dbReference type="RefSeq" id="WP_390296318.1">
    <property type="nucleotide sequence ID" value="NZ_JBHSFU010000006.1"/>
</dbReference>
<reference evidence="5" key="1">
    <citation type="journal article" date="2019" name="Int. J. Syst. Evol. Microbiol.">
        <title>The Global Catalogue of Microorganisms (GCM) 10K type strain sequencing project: providing services to taxonomists for standard genome sequencing and annotation.</title>
        <authorList>
            <consortium name="The Broad Institute Genomics Platform"/>
            <consortium name="The Broad Institute Genome Sequencing Center for Infectious Disease"/>
            <person name="Wu L."/>
            <person name="Ma J."/>
        </authorList>
    </citation>
    <scope>NUCLEOTIDE SEQUENCE [LARGE SCALE GENOMIC DNA]</scope>
    <source>
        <strain evidence="5">CGMCC 4.7426</strain>
    </source>
</reference>
<keyword evidence="2" id="KW-0472">Membrane</keyword>
<dbReference type="InterPro" id="IPR007730">
    <property type="entry name" value="SPOR-like_dom"/>
</dbReference>
<dbReference type="InterPro" id="IPR036680">
    <property type="entry name" value="SPOR-like_sf"/>
</dbReference>
<feature type="region of interest" description="Disordered" evidence="1">
    <location>
        <begin position="107"/>
        <end position="132"/>
    </location>
</feature>
<dbReference type="EMBL" id="JBHSFU010000006">
    <property type="protein sequence ID" value="MFC4558955.1"/>
    <property type="molecule type" value="Genomic_DNA"/>
</dbReference>
<dbReference type="Pfam" id="PF05036">
    <property type="entry name" value="SPOR"/>
    <property type="match status" value="1"/>
</dbReference>
<keyword evidence="2" id="KW-0812">Transmembrane</keyword>
<evidence type="ECO:0000313" key="4">
    <source>
        <dbReference type="EMBL" id="MFC4558955.1"/>
    </source>
</evidence>
<dbReference type="Gene3D" id="3.30.70.1070">
    <property type="entry name" value="Sporulation related repeat"/>
    <property type="match status" value="1"/>
</dbReference>
<keyword evidence="2" id="KW-1133">Transmembrane helix</keyword>
<feature type="domain" description="SPOR" evidence="3">
    <location>
        <begin position="138"/>
        <end position="215"/>
    </location>
</feature>
<name>A0ABV9DJC6_9BACI</name>
<sequence length="305" mass="34013">MVKKSSVTVWINGKKAKKDQTDHPDEPYNISDFKKEHAAAIEESDNEVPTHIRRYSDQEPQFTGKLGFRKLKPIIMAALSAAVIGSFLGFFMLNMFVDIDTGMNAQGPSVPAAAEDSSDKKDNNGNSAGQEAGSSFTIEAKQAYVLQAGKFDSGENAEKLAAAFRDEGFSPMIWVKDDFHYVLAGLGNSEEQAKQLAASFSSKLLEVYVKEWNTPSFETKLSAAEKEWFQAFEKQWSDSLIGLSRQETVTKDDWKDLIGNTPSDTNHVNALTDTLTKIFEDLNTPTKWEGQQVLLNLWYQTMSLK</sequence>
<dbReference type="Proteomes" id="UP001595989">
    <property type="component" value="Unassembled WGS sequence"/>
</dbReference>
<dbReference type="PROSITE" id="PS51724">
    <property type="entry name" value="SPOR"/>
    <property type="match status" value="1"/>
</dbReference>
<accession>A0ABV9DJC6</accession>
<organism evidence="4 5">
    <name type="scientific">Virgibacillus kekensis</name>
    <dbReference type="NCBI Taxonomy" id="202261"/>
    <lineage>
        <taxon>Bacteria</taxon>
        <taxon>Bacillati</taxon>
        <taxon>Bacillota</taxon>
        <taxon>Bacilli</taxon>
        <taxon>Bacillales</taxon>
        <taxon>Bacillaceae</taxon>
        <taxon>Virgibacillus</taxon>
    </lineage>
</organism>
<proteinExistence type="predicted"/>
<feature type="transmembrane region" description="Helical" evidence="2">
    <location>
        <begin position="74"/>
        <end position="97"/>
    </location>
</feature>
<keyword evidence="5" id="KW-1185">Reference proteome</keyword>
<evidence type="ECO:0000256" key="1">
    <source>
        <dbReference type="SAM" id="MobiDB-lite"/>
    </source>
</evidence>